<sequence length="87" mass="9280">MPISSSLSRFFFTDTDQSIRAVCWLLISLDSPLPAPPSPPMPPTLVRETMMAARDHSFFESNPGRVDGKSTVSGGAGRKIKGGPAGF</sequence>
<name>Q67VG8_ORYSJ</name>
<reference evidence="3" key="1">
    <citation type="journal article" date="2005" name="Nature">
        <title>The map-based sequence of the rice genome.</title>
        <authorList>
            <consortium name="International rice genome sequencing project (IRGSP)"/>
            <person name="Matsumoto T."/>
            <person name="Wu J."/>
            <person name="Kanamori H."/>
            <person name="Katayose Y."/>
            <person name="Fujisawa M."/>
            <person name="Namiki N."/>
            <person name="Mizuno H."/>
            <person name="Yamamoto K."/>
            <person name="Antonio B.A."/>
            <person name="Baba T."/>
            <person name="Sakata K."/>
            <person name="Nagamura Y."/>
            <person name="Aoki H."/>
            <person name="Arikawa K."/>
            <person name="Arita K."/>
            <person name="Bito T."/>
            <person name="Chiden Y."/>
            <person name="Fujitsuka N."/>
            <person name="Fukunaka R."/>
            <person name="Hamada M."/>
            <person name="Harada C."/>
            <person name="Hayashi A."/>
            <person name="Hijishita S."/>
            <person name="Honda M."/>
            <person name="Hosokawa S."/>
            <person name="Ichikawa Y."/>
            <person name="Idonuma A."/>
            <person name="Iijima M."/>
            <person name="Ikeda M."/>
            <person name="Ikeno M."/>
            <person name="Ito K."/>
            <person name="Ito S."/>
            <person name="Ito T."/>
            <person name="Ito Y."/>
            <person name="Ito Y."/>
            <person name="Iwabuchi A."/>
            <person name="Kamiya K."/>
            <person name="Karasawa W."/>
            <person name="Kurita K."/>
            <person name="Katagiri S."/>
            <person name="Kikuta A."/>
            <person name="Kobayashi H."/>
            <person name="Kobayashi N."/>
            <person name="Machita K."/>
            <person name="Maehara T."/>
            <person name="Masukawa M."/>
            <person name="Mizubayashi T."/>
            <person name="Mukai Y."/>
            <person name="Nagasaki H."/>
            <person name="Nagata Y."/>
            <person name="Naito S."/>
            <person name="Nakashima M."/>
            <person name="Nakama Y."/>
            <person name="Nakamichi Y."/>
            <person name="Nakamura M."/>
            <person name="Meguro A."/>
            <person name="Negishi M."/>
            <person name="Ohta I."/>
            <person name="Ohta T."/>
            <person name="Okamoto M."/>
            <person name="Ono N."/>
            <person name="Saji S."/>
            <person name="Sakaguchi M."/>
            <person name="Sakai K."/>
            <person name="Shibata M."/>
            <person name="Shimokawa T."/>
            <person name="Song J."/>
            <person name="Takazaki Y."/>
            <person name="Terasawa K."/>
            <person name="Tsugane M."/>
            <person name="Tsuji K."/>
            <person name="Ueda S."/>
            <person name="Waki K."/>
            <person name="Yamagata H."/>
            <person name="Yamamoto M."/>
            <person name="Yamamoto S."/>
            <person name="Yamane H."/>
            <person name="Yoshiki S."/>
            <person name="Yoshihara R."/>
            <person name="Yukawa K."/>
            <person name="Zhong H."/>
            <person name="Yano M."/>
            <person name="Yuan Q."/>
            <person name="Ouyang S."/>
            <person name="Liu J."/>
            <person name="Jones K.M."/>
            <person name="Gansberger K."/>
            <person name="Moffat K."/>
            <person name="Hill J."/>
            <person name="Bera J."/>
            <person name="Fadrosh D."/>
            <person name="Jin S."/>
            <person name="Johri S."/>
            <person name="Kim M."/>
            <person name="Overton L."/>
            <person name="Reardon M."/>
            <person name="Tsitrin T."/>
            <person name="Vuong H."/>
            <person name="Weaver B."/>
            <person name="Ciecko A."/>
            <person name="Tallon L."/>
            <person name="Jackson J."/>
            <person name="Pai G."/>
            <person name="Aken S.V."/>
            <person name="Utterback T."/>
            <person name="Reidmuller S."/>
            <person name="Feldblyum T."/>
            <person name="Hsiao J."/>
            <person name="Zismann V."/>
            <person name="Iobst S."/>
            <person name="de Vazeille A.R."/>
            <person name="Buell C.R."/>
            <person name="Ying K."/>
            <person name="Li Y."/>
            <person name="Lu T."/>
            <person name="Huang Y."/>
            <person name="Zhao Q."/>
            <person name="Feng Q."/>
            <person name="Zhang L."/>
            <person name="Zhu J."/>
            <person name="Weng Q."/>
            <person name="Mu J."/>
            <person name="Lu Y."/>
            <person name="Fan D."/>
            <person name="Liu Y."/>
            <person name="Guan J."/>
            <person name="Zhang Y."/>
            <person name="Yu S."/>
            <person name="Liu X."/>
            <person name="Zhang Y."/>
            <person name="Hong G."/>
            <person name="Han B."/>
            <person name="Choisne N."/>
            <person name="Demange N."/>
            <person name="Orjeda G."/>
            <person name="Samain S."/>
            <person name="Cattolico L."/>
            <person name="Pelletier E."/>
            <person name="Couloux A."/>
            <person name="Segurens B."/>
            <person name="Wincker P."/>
            <person name="D'Hont A."/>
            <person name="Scarpelli C."/>
            <person name="Weissenbach J."/>
            <person name="Salanoubat M."/>
            <person name="Quetier F."/>
            <person name="Yu Y."/>
            <person name="Kim H.R."/>
            <person name="Rambo T."/>
            <person name="Currie J."/>
            <person name="Collura K."/>
            <person name="Luo M."/>
            <person name="Yang T."/>
            <person name="Ammiraju J.S.S."/>
            <person name="Engler F."/>
            <person name="Soderlund C."/>
            <person name="Wing R.A."/>
            <person name="Palmer L.E."/>
            <person name="de la Bastide M."/>
            <person name="Spiegel L."/>
            <person name="Nascimento L."/>
            <person name="Zutavern T."/>
            <person name="O'Shaughnessy A."/>
            <person name="Dike S."/>
            <person name="Dedhia N."/>
            <person name="Preston R."/>
            <person name="Balija V."/>
            <person name="McCombie W.R."/>
            <person name="Chow T."/>
            <person name="Chen H."/>
            <person name="Chung M."/>
            <person name="Chen C."/>
            <person name="Shaw J."/>
            <person name="Wu H."/>
            <person name="Hsiao K."/>
            <person name="Chao Y."/>
            <person name="Chu M."/>
            <person name="Cheng C."/>
            <person name="Hour A."/>
            <person name="Lee P."/>
            <person name="Lin S."/>
            <person name="Lin Y."/>
            <person name="Liou J."/>
            <person name="Liu S."/>
            <person name="Hsing Y."/>
            <person name="Raghuvanshi S."/>
            <person name="Mohanty A."/>
            <person name="Bharti A.K."/>
            <person name="Gaur A."/>
            <person name="Gupta V."/>
            <person name="Kumar D."/>
            <person name="Ravi V."/>
            <person name="Vij S."/>
            <person name="Kapur A."/>
            <person name="Khurana P."/>
            <person name="Khurana P."/>
            <person name="Khurana J.P."/>
            <person name="Tyagi A.K."/>
            <person name="Gaikwad K."/>
            <person name="Singh A."/>
            <person name="Dalal V."/>
            <person name="Srivastava S."/>
            <person name="Dixit A."/>
            <person name="Pal A.K."/>
            <person name="Ghazi I.A."/>
            <person name="Yadav M."/>
            <person name="Pandit A."/>
            <person name="Bhargava A."/>
            <person name="Sureshbabu K."/>
            <person name="Batra K."/>
            <person name="Sharma T.R."/>
            <person name="Mohapatra T."/>
            <person name="Singh N.K."/>
            <person name="Messing J."/>
            <person name="Nelson A.B."/>
            <person name="Fuks G."/>
            <person name="Kavchok S."/>
            <person name="Keizer G."/>
            <person name="Linton E."/>
            <person name="Llaca V."/>
            <person name="Song R."/>
            <person name="Tanyolac B."/>
            <person name="Young S."/>
            <person name="Ho-Il K."/>
            <person name="Hahn J.H."/>
            <person name="Sangsakoo G."/>
            <person name="Vanavichit A."/>
            <person name="de Mattos Luiz.A.T."/>
            <person name="Zimmer P.D."/>
            <person name="Malone G."/>
            <person name="Dellagostin O."/>
            <person name="de Oliveira A.C."/>
            <person name="Bevan M."/>
            <person name="Bancroft I."/>
            <person name="Minx P."/>
            <person name="Cordum H."/>
            <person name="Wilson R."/>
            <person name="Cheng Z."/>
            <person name="Jin W."/>
            <person name="Jiang J."/>
            <person name="Leong S.A."/>
            <person name="Iwama H."/>
            <person name="Gojobori T."/>
            <person name="Itoh T."/>
            <person name="Niimura Y."/>
            <person name="Fujii Y."/>
            <person name="Habara T."/>
            <person name="Sakai H."/>
            <person name="Sato Y."/>
            <person name="Wilson G."/>
            <person name="Kumar K."/>
            <person name="McCouch S."/>
            <person name="Juretic N."/>
            <person name="Hoen D."/>
            <person name="Wright S."/>
            <person name="Bruskiewich R."/>
            <person name="Bureau T."/>
            <person name="Miyao A."/>
            <person name="Hirochika H."/>
            <person name="Nishikawa T."/>
            <person name="Kadowaki K."/>
            <person name="Sugiura M."/>
            <person name="Burr B."/>
            <person name="Sasaki T."/>
        </authorList>
    </citation>
    <scope>NUCLEOTIDE SEQUENCE [LARGE SCALE GENOMIC DNA]</scope>
    <source>
        <strain evidence="3">cv. Nipponbare</strain>
    </source>
</reference>
<evidence type="ECO:0000313" key="2">
    <source>
        <dbReference type="EMBL" id="BAD37851.1"/>
    </source>
</evidence>
<evidence type="ECO:0000256" key="1">
    <source>
        <dbReference type="SAM" id="MobiDB-lite"/>
    </source>
</evidence>
<gene>
    <name evidence="2" type="primary">OSJNBa0001B11.27</name>
</gene>
<feature type="region of interest" description="Disordered" evidence="1">
    <location>
        <begin position="59"/>
        <end position="87"/>
    </location>
</feature>
<reference evidence="3" key="2">
    <citation type="journal article" date="2008" name="Nucleic Acids Res.">
        <title>The rice annotation project database (RAP-DB): 2008 update.</title>
        <authorList>
            <consortium name="The rice annotation project (RAP)"/>
        </authorList>
    </citation>
    <scope>GENOME REANNOTATION</scope>
    <source>
        <strain evidence="3">cv. Nipponbare</strain>
    </source>
</reference>
<accession>Q67VG8</accession>
<protein>
    <submittedName>
        <fullName evidence="2">Uncharacterized protein</fullName>
    </submittedName>
</protein>
<evidence type="ECO:0000313" key="3">
    <source>
        <dbReference type="Proteomes" id="UP000000763"/>
    </source>
</evidence>
<dbReference type="EMBL" id="AP004862">
    <property type="protein sequence ID" value="BAD37851.1"/>
    <property type="molecule type" value="Genomic_DNA"/>
</dbReference>
<organism evidence="2 3">
    <name type="scientific">Oryza sativa subsp. japonica</name>
    <name type="common">Rice</name>
    <dbReference type="NCBI Taxonomy" id="39947"/>
    <lineage>
        <taxon>Eukaryota</taxon>
        <taxon>Viridiplantae</taxon>
        <taxon>Streptophyta</taxon>
        <taxon>Embryophyta</taxon>
        <taxon>Tracheophyta</taxon>
        <taxon>Spermatophyta</taxon>
        <taxon>Magnoliopsida</taxon>
        <taxon>Liliopsida</taxon>
        <taxon>Poales</taxon>
        <taxon>Poaceae</taxon>
        <taxon>BOP clade</taxon>
        <taxon>Oryzoideae</taxon>
        <taxon>Oryzeae</taxon>
        <taxon>Oryzinae</taxon>
        <taxon>Oryza</taxon>
        <taxon>Oryza sativa</taxon>
    </lineage>
</organism>
<proteinExistence type="predicted"/>
<dbReference type="Proteomes" id="UP000000763">
    <property type="component" value="Chromosome 6"/>
</dbReference>
<dbReference type="AlphaFoldDB" id="Q67VG8"/>